<dbReference type="PANTHER" id="PTHR43553:SF26">
    <property type="entry name" value="ABC TRANSPORTER ATP-BINDING PROTEIN BC_2655-RELATED"/>
    <property type="match status" value="1"/>
</dbReference>
<dbReference type="EMBL" id="AP021906">
    <property type="protein sequence ID" value="BBP93472.1"/>
    <property type="molecule type" value="Genomic_DNA"/>
</dbReference>
<evidence type="ECO:0000259" key="5">
    <source>
        <dbReference type="Pfam" id="PF00005"/>
    </source>
</evidence>
<dbReference type="GO" id="GO:0042626">
    <property type="term" value="F:ATPase-coupled transmembrane transporter activity"/>
    <property type="evidence" value="ECO:0007669"/>
    <property type="project" value="TreeGrafter"/>
</dbReference>
<feature type="domain" description="ABC transporter" evidence="5">
    <location>
        <begin position="9"/>
        <end position="107"/>
    </location>
</feature>
<evidence type="ECO:0000313" key="6">
    <source>
        <dbReference type="EMBL" id="BBP93472.1"/>
    </source>
</evidence>
<dbReference type="PANTHER" id="PTHR43553">
    <property type="entry name" value="HEAVY METAL TRANSPORTER"/>
    <property type="match status" value="1"/>
</dbReference>
<evidence type="ECO:0000256" key="1">
    <source>
        <dbReference type="ARBA" id="ARBA00005417"/>
    </source>
</evidence>
<evidence type="ECO:0000256" key="4">
    <source>
        <dbReference type="ARBA" id="ARBA00022840"/>
    </source>
</evidence>
<keyword evidence="2" id="KW-0813">Transport</keyword>
<dbReference type="GO" id="GO:0043190">
    <property type="term" value="C:ATP-binding cassette (ABC) transporter complex"/>
    <property type="evidence" value="ECO:0007669"/>
    <property type="project" value="TreeGrafter"/>
</dbReference>
<dbReference type="AlphaFoldDB" id="A0A5S9MLB2"/>
<reference evidence="6 7" key="1">
    <citation type="submission" date="2019-12" db="EMBL/GenBank/DDBJ databases">
        <title>Full genome sequence of a Bacillus safensis strain isolated from commercially available natto in Indonesia.</title>
        <authorList>
            <person name="Yoshida M."/>
            <person name="Uomi M."/>
            <person name="Waturangi D."/>
            <person name="Ekaputri J.J."/>
            <person name="Setiamarga D.H.E."/>
        </authorList>
    </citation>
    <scope>NUCLEOTIDE SEQUENCE [LARGE SCALE GENOMIC DNA]</scope>
    <source>
        <strain evidence="6 7">IDN1</strain>
    </source>
</reference>
<protein>
    <recommendedName>
        <fullName evidence="5">ABC transporter domain-containing protein</fullName>
    </recommendedName>
</protein>
<keyword evidence="3" id="KW-0547">Nucleotide-binding</keyword>
<dbReference type="GO" id="GO:0005524">
    <property type="term" value="F:ATP binding"/>
    <property type="evidence" value="ECO:0007669"/>
    <property type="project" value="UniProtKB-KW"/>
</dbReference>
<comment type="similarity">
    <text evidence="1">Belongs to the ABC transporter superfamily.</text>
</comment>
<proteinExistence type="inferred from homology"/>
<dbReference type="SUPFAM" id="SSF52540">
    <property type="entry name" value="P-loop containing nucleoside triphosphate hydrolases"/>
    <property type="match status" value="1"/>
</dbReference>
<dbReference type="InterPro" id="IPR027417">
    <property type="entry name" value="P-loop_NTPase"/>
</dbReference>
<evidence type="ECO:0000256" key="3">
    <source>
        <dbReference type="ARBA" id="ARBA00022741"/>
    </source>
</evidence>
<dbReference type="Proteomes" id="UP000464658">
    <property type="component" value="Chromosome"/>
</dbReference>
<dbReference type="GO" id="GO:0016887">
    <property type="term" value="F:ATP hydrolysis activity"/>
    <property type="evidence" value="ECO:0007669"/>
    <property type="project" value="InterPro"/>
</dbReference>
<dbReference type="Gene3D" id="3.40.50.300">
    <property type="entry name" value="P-loop containing nucleotide triphosphate hydrolases"/>
    <property type="match status" value="1"/>
</dbReference>
<dbReference type="Pfam" id="PF00005">
    <property type="entry name" value="ABC_tran"/>
    <property type="match status" value="1"/>
</dbReference>
<dbReference type="InterPro" id="IPR003439">
    <property type="entry name" value="ABC_transporter-like_ATP-bd"/>
</dbReference>
<organism evidence="6 7">
    <name type="scientific">Bacillus safensis</name>
    <dbReference type="NCBI Taxonomy" id="561879"/>
    <lineage>
        <taxon>Bacteria</taxon>
        <taxon>Bacillati</taxon>
        <taxon>Bacillota</taxon>
        <taxon>Bacilli</taxon>
        <taxon>Bacillales</taxon>
        <taxon>Bacillaceae</taxon>
        <taxon>Bacillus</taxon>
    </lineage>
</organism>
<keyword evidence="4" id="KW-0067">ATP-binding</keyword>
<sequence length="125" mass="14530">MEQARQHCLRCFCAFEKPTKGSILLNGDDITGDTIKQRSERIGVVMQNPNQMISKQMIFDEVALGLVLRGVKEDEIKERVERVLKVCGLYPFRNWPVSALSFGQKKKKRYHRVNSCIRTRNPHLR</sequence>
<accession>A0A5S9MLB2</accession>
<evidence type="ECO:0000313" key="7">
    <source>
        <dbReference type="Proteomes" id="UP000464658"/>
    </source>
</evidence>
<gene>
    <name evidence="6" type="ORF">BsIDN1_70900</name>
</gene>
<dbReference type="InterPro" id="IPR050095">
    <property type="entry name" value="ECF_ABC_transporter_ATP-bd"/>
</dbReference>
<name>A0A5S9MLB2_BACIA</name>
<evidence type="ECO:0000256" key="2">
    <source>
        <dbReference type="ARBA" id="ARBA00022448"/>
    </source>
</evidence>